<sequence>MNSLDPQQLQELKQISDDKVKQVTYYFFTVNHVILFLAFYVMAKLLEIVLKRIDSKISPTHMRNCVTYILQIIFTTAGLVILIMIHRLYGKDWTYRDYRLLQLATLIIMDLEKLDVSPEGIALLFQATTEQATFVGLLFYRIKPNWAKVVLRFSTFQVLIAKLGTLAWCYFMWKRDMIGNYKNSPFDKAWDIIFPIVGLILVWTQIWSTYVVWVISSKKKPEKNLEVKGGSEKESSATEVRSDNENESSAIEVRRNNRNKNSTTDIEKGNFATKVDKNNENISITGVR</sequence>
<organism evidence="3 4">
    <name type="scientific">Acaulospora morrowiae</name>
    <dbReference type="NCBI Taxonomy" id="94023"/>
    <lineage>
        <taxon>Eukaryota</taxon>
        <taxon>Fungi</taxon>
        <taxon>Fungi incertae sedis</taxon>
        <taxon>Mucoromycota</taxon>
        <taxon>Glomeromycotina</taxon>
        <taxon>Glomeromycetes</taxon>
        <taxon>Diversisporales</taxon>
        <taxon>Acaulosporaceae</taxon>
        <taxon>Acaulospora</taxon>
    </lineage>
</organism>
<evidence type="ECO:0000313" key="4">
    <source>
        <dbReference type="Proteomes" id="UP000789342"/>
    </source>
</evidence>
<evidence type="ECO:0000256" key="2">
    <source>
        <dbReference type="SAM" id="Phobius"/>
    </source>
</evidence>
<name>A0A9N8V3T9_9GLOM</name>
<protein>
    <submittedName>
        <fullName evidence="3">8495_t:CDS:1</fullName>
    </submittedName>
</protein>
<dbReference type="OrthoDB" id="10010954at2759"/>
<feature type="transmembrane region" description="Helical" evidence="2">
    <location>
        <begin position="149"/>
        <end position="173"/>
    </location>
</feature>
<keyword evidence="4" id="KW-1185">Reference proteome</keyword>
<keyword evidence="2" id="KW-0812">Transmembrane</keyword>
<accession>A0A9N8V3T9</accession>
<dbReference type="EMBL" id="CAJVPV010000020">
    <property type="protein sequence ID" value="CAG8438748.1"/>
    <property type="molecule type" value="Genomic_DNA"/>
</dbReference>
<comment type="caution">
    <text evidence="3">The sequence shown here is derived from an EMBL/GenBank/DDBJ whole genome shotgun (WGS) entry which is preliminary data.</text>
</comment>
<feature type="region of interest" description="Disordered" evidence="1">
    <location>
        <begin position="225"/>
        <end position="272"/>
    </location>
</feature>
<feature type="transmembrane region" description="Helical" evidence="2">
    <location>
        <begin position="66"/>
        <end position="89"/>
    </location>
</feature>
<dbReference type="AlphaFoldDB" id="A0A9N8V3T9"/>
<reference evidence="3" key="1">
    <citation type="submission" date="2021-06" db="EMBL/GenBank/DDBJ databases">
        <authorList>
            <person name="Kallberg Y."/>
            <person name="Tangrot J."/>
            <person name="Rosling A."/>
        </authorList>
    </citation>
    <scope>NUCLEOTIDE SEQUENCE</scope>
    <source>
        <strain evidence="3">CL551</strain>
    </source>
</reference>
<feature type="transmembrane region" description="Helical" evidence="2">
    <location>
        <begin position="25"/>
        <end position="46"/>
    </location>
</feature>
<feature type="transmembrane region" description="Helical" evidence="2">
    <location>
        <begin position="193"/>
        <end position="215"/>
    </location>
</feature>
<proteinExistence type="predicted"/>
<evidence type="ECO:0000256" key="1">
    <source>
        <dbReference type="SAM" id="MobiDB-lite"/>
    </source>
</evidence>
<keyword evidence="2" id="KW-1133">Transmembrane helix</keyword>
<keyword evidence="2" id="KW-0472">Membrane</keyword>
<evidence type="ECO:0000313" key="3">
    <source>
        <dbReference type="EMBL" id="CAG8438748.1"/>
    </source>
</evidence>
<feature type="compositionally biased region" description="Basic and acidic residues" evidence="1">
    <location>
        <begin position="225"/>
        <end position="244"/>
    </location>
</feature>
<gene>
    <name evidence="3" type="ORF">AMORRO_LOCUS117</name>
</gene>
<dbReference type="Proteomes" id="UP000789342">
    <property type="component" value="Unassembled WGS sequence"/>
</dbReference>